<proteinExistence type="predicted"/>
<keyword evidence="1" id="KW-1133">Transmembrane helix</keyword>
<organism evidence="3 4">
    <name type="scientific">Amycolatopsis echigonensis</name>
    <dbReference type="NCBI Taxonomy" id="2576905"/>
    <lineage>
        <taxon>Bacteria</taxon>
        <taxon>Bacillati</taxon>
        <taxon>Actinomycetota</taxon>
        <taxon>Actinomycetes</taxon>
        <taxon>Pseudonocardiales</taxon>
        <taxon>Pseudonocardiaceae</taxon>
        <taxon>Amycolatopsis</taxon>
    </lineage>
</organism>
<dbReference type="Proteomes" id="UP000550260">
    <property type="component" value="Unassembled WGS sequence"/>
</dbReference>
<accession>A0A2N3WQT9</accession>
<dbReference type="EMBL" id="JACJHR010000044">
    <property type="protein sequence ID" value="MBB2502805.1"/>
    <property type="molecule type" value="Genomic_DNA"/>
</dbReference>
<protein>
    <submittedName>
        <fullName evidence="3">Uncharacterized protein</fullName>
    </submittedName>
</protein>
<reference evidence="2 5" key="2">
    <citation type="submission" date="2020-08" db="EMBL/GenBank/DDBJ databases">
        <title>Amycolatopsis echigonensis JCM 21831.</title>
        <authorList>
            <person name="Tedsree N."/>
            <person name="Kuncharoen N."/>
            <person name="Likhitwitayawuid K."/>
            <person name="Tanasupawat S."/>
        </authorList>
    </citation>
    <scope>NUCLEOTIDE SEQUENCE [LARGE SCALE GENOMIC DNA]</scope>
    <source>
        <strain evidence="2 5">JCM 21831</strain>
    </source>
</reference>
<sequence>MAIPAPRALPGFDNIAGVAIPTWAGMVITAACAVSAIVVLLVILRNRRK</sequence>
<evidence type="ECO:0000256" key="1">
    <source>
        <dbReference type="SAM" id="Phobius"/>
    </source>
</evidence>
<feature type="transmembrane region" description="Helical" evidence="1">
    <location>
        <begin position="20"/>
        <end position="44"/>
    </location>
</feature>
<keyword evidence="4" id="KW-1185">Reference proteome</keyword>
<keyword evidence="1" id="KW-0472">Membrane</keyword>
<evidence type="ECO:0000313" key="2">
    <source>
        <dbReference type="EMBL" id="MBB2502805.1"/>
    </source>
</evidence>
<accession>A0A8E1W308</accession>
<dbReference type="AlphaFoldDB" id="A0A2N3WQT9"/>
<evidence type="ECO:0000313" key="3">
    <source>
        <dbReference type="EMBL" id="PKV96256.1"/>
    </source>
</evidence>
<evidence type="ECO:0000313" key="5">
    <source>
        <dbReference type="Proteomes" id="UP000550260"/>
    </source>
</evidence>
<dbReference type="EMBL" id="PJMY01000003">
    <property type="protein sequence ID" value="PKV96256.1"/>
    <property type="molecule type" value="Genomic_DNA"/>
</dbReference>
<name>A0A2N3WQT9_9PSEU</name>
<comment type="caution">
    <text evidence="3">The sequence shown here is derived from an EMBL/GenBank/DDBJ whole genome shotgun (WGS) entry which is preliminary data.</text>
</comment>
<evidence type="ECO:0000313" key="4">
    <source>
        <dbReference type="Proteomes" id="UP000233750"/>
    </source>
</evidence>
<keyword evidence="1" id="KW-0812">Transmembrane</keyword>
<dbReference type="RefSeq" id="WP_158242549.1">
    <property type="nucleotide sequence ID" value="NZ_JACJHR010000044.1"/>
</dbReference>
<gene>
    <name evidence="3" type="ORF">ATK30_7193</name>
    <name evidence="2" type="ORF">H5411_27165</name>
</gene>
<reference evidence="3 4" key="1">
    <citation type="submission" date="2017-12" db="EMBL/GenBank/DDBJ databases">
        <title>Sequencing the genomes of 1000 Actinobacteria strains.</title>
        <authorList>
            <person name="Klenk H.-P."/>
        </authorList>
    </citation>
    <scope>NUCLEOTIDE SEQUENCE [LARGE SCALE GENOMIC DNA]</scope>
    <source>
        <strain evidence="3 4">DSM 45165</strain>
    </source>
</reference>
<dbReference type="Proteomes" id="UP000233750">
    <property type="component" value="Unassembled WGS sequence"/>
</dbReference>
<dbReference type="PROSITE" id="PS51257">
    <property type="entry name" value="PROKAR_LIPOPROTEIN"/>
    <property type="match status" value="1"/>
</dbReference>